<dbReference type="EMBL" id="MOEC01000017">
    <property type="protein sequence ID" value="OIS92340.1"/>
    <property type="molecule type" value="Genomic_DNA"/>
</dbReference>
<dbReference type="CDD" id="cd05666">
    <property type="entry name" value="M20_Acy1-like"/>
    <property type="match status" value="1"/>
</dbReference>
<feature type="binding site" evidence="2">
    <location>
        <position position="105"/>
    </location>
    <ligand>
        <name>Mn(2+)</name>
        <dbReference type="ChEBI" id="CHEBI:29035"/>
        <label>2</label>
    </ligand>
</feature>
<proteinExistence type="predicted"/>
<dbReference type="RefSeq" id="WP_071632699.1">
    <property type="nucleotide sequence ID" value="NZ_MOEC01000017.1"/>
</dbReference>
<keyword evidence="2" id="KW-0464">Manganese</keyword>
<dbReference type="AlphaFoldDB" id="A0A1J6HHD8"/>
<evidence type="ECO:0000256" key="1">
    <source>
        <dbReference type="ARBA" id="ARBA00022801"/>
    </source>
</evidence>
<dbReference type="GO" id="GO:0046872">
    <property type="term" value="F:metal ion binding"/>
    <property type="evidence" value="ECO:0007669"/>
    <property type="project" value="UniProtKB-KW"/>
</dbReference>
<keyword evidence="5" id="KW-1185">Reference proteome</keyword>
<name>A0A1J6HHD8_9HYPH</name>
<dbReference type="SUPFAM" id="SSF55031">
    <property type="entry name" value="Bacterial exopeptidase dimerisation domain"/>
    <property type="match status" value="1"/>
</dbReference>
<comment type="cofactor">
    <cofactor evidence="2">
        <name>Mn(2+)</name>
        <dbReference type="ChEBI" id="CHEBI:29035"/>
    </cofactor>
    <text evidence="2">The Mn(2+) ion enhances activity.</text>
</comment>
<feature type="binding site" evidence="2">
    <location>
        <position position="138"/>
    </location>
    <ligand>
        <name>Mn(2+)</name>
        <dbReference type="ChEBI" id="CHEBI:29035"/>
        <label>2</label>
    </ligand>
</feature>
<dbReference type="Pfam" id="PF07687">
    <property type="entry name" value="M20_dimer"/>
    <property type="match status" value="1"/>
</dbReference>
<dbReference type="OrthoDB" id="9777385at2"/>
<evidence type="ECO:0000256" key="2">
    <source>
        <dbReference type="PIRSR" id="PIRSR005962-1"/>
    </source>
</evidence>
<feature type="binding site" evidence="2">
    <location>
        <position position="359"/>
    </location>
    <ligand>
        <name>Mn(2+)</name>
        <dbReference type="ChEBI" id="CHEBI:29035"/>
        <label>2</label>
    </ligand>
</feature>
<dbReference type="InterPro" id="IPR011650">
    <property type="entry name" value="Peptidase_M20_dimer"/>
</dbReference>
<reference evidence="4 5" key="1">
    <citation type="submission" date="2016-10" db="EMBL/GenBank/DDBJ databases">
        <title>The Draft Genome Sequence of the Potato Rhizosphere Bacteria Ochrobactrum sp. IPA7.2.</title>
        <authorList>
            <person name="Gogoleva N.E."/>
            <person name="Khlopko Y.A."/>
            <person name="Burygin G.L."/>
            <person name="Plotnikov A.O."/>
        </authorList>
    </citation>
    <scope>NUCLEOTIDE SEQUENCE [LARGE SCALE GENOMIC DNA]</scope>
    <source>
        <strain evidence="4 5">IPA7.2</strain>
    </source>
</reference>
<dbReference type="FunFam" id="3.30.70.360:FF:000001">
    <property type="entry name" value="N-acetyldiaminopimelate deacetylase"/>
    <property type="match status" value="1"/>
</dbReference>
<keyword evidence="2" id="KW-0479">Metal-binding</keyword>
<dbReference type="Gene3D" id="3.30.70.360">
    <property type="match status" value="1"/>
</dbReference>
<feature type="binding site" evidence="2">
    <location>
        <position position="164"/>
    </location>
    <ligand>
        <name>Mn(2+)</name>
        <dbReference type="ChEBI" id="CHEBI:29035"/>
        <label>2</label>
    </ligand>
</feature>
<dbReference type="Gene3D" id="3.40.630.10">
    <property type="entry name" value="Zn peptidases"/>
    <property type="match status" value="1"/>
</dbReference>
<gene>
    <name evidence="4" type="ORF">BLA27_16675</name>
</gene>
<dbReference type="PANTHER" id="PTHR11014:SF63">
    <property type="entry name" value="METALLOPEPTIDASE, PUTATIVE (AFU_ORTHOLOGUE AFUA_6G09600)-RELATED"/>
    <property type="match status" value="1"/>
</dbReference>
<protein>
    <submittedName>
        <fullName evidence="4">Amidohydrolase</fullName>
    </submittedName>
</protein>
<dbReference type="NCBIfam" id="TIGR01891">
    <property type="entry name" value="amidohydrolases"/>
    <property type="match status" value="1"/>
</dbReference>
<dbReference type="GO" id="GO:0019877">
    <property type="term" value="P:diaminopimelate biosynthetic process"/>
    <property type="evidence" value="ECO:0007669"/>
    <property type="project" value="UniProtKB-ARBA"/>
</dbReference>
<sequence length="393" mass="42099">MPIIPFIEEKAGEMRAVFEDLHRHPEIGFEEKHASGVVAALLEKWGFDEVHTGIAKTGVVGILKGRNAGNRRVGLRADMDALPIDEISGVPYSSQNPGRMHACGHDGHTTMLLGAAQYLAATRNFEGSAVFVFQPAEEGLGGARSMIAEGLFERFPCDEIYGMHNQPLGTLGKAVIRKGAAMAGASFFDIKLTGKGSHAAQPHNSRDVLVIGADLVGQLQTIVSRNIPATEACVVSCTQFHTGSAYNIVPEVATITGTIRYFEKRICDLAESRLREICAGVAAGYGITVDVEIRNVFDVLRNDHELAEAYVAAARDVLGEENVSDDCPAFMGSEDFADMLARVPGAYINVLHGGKAALHNPAFTLDPATLPIGSSIYARIVETRLSVNKELAA</sequence>
<dbReference type="InterPro" id="IPR002933">
    <property type="entry name" value="Peptidase_M20"/>
</dbReference>
<dbReference type="GO" id="GO:0050118">
    <property type="term" value="F:N-acetyldiaminopimelate deacetylase activity"/>
    <property type="evidence" value="ECO:0007669"/>
    <property type="project" value="UniProtKB-ARBA"/>
</dbReference>
<dbReference type="PIRSF" id="PIRSF005962">
    <property type="entry name" value="Pept_M20D_amidohydro"/>
    <property type="match status" value="1"/>
</dbReference>
<accession>A0A1J6HHD8</accession>
<dbReference type="InterPro" id="IPR017439">
    <property type="entry name" value="Amidohydrolase"/>
</dbReference>
<organism evidence="4 5">
    <name type="scientific">Brucella cytisi</name>
    <dbReference type="NCBI Taxonomy" id="407152"/>
    <lineage>
        <taxon>Bacteria</taxon>
        <taxon>Pseudomonadati</taxon>
        <taxon>Pseudomonadota</taxon>
        <taxon>Alphaproteobacteria</taxon>
        <taxon>Hyphomicrobiales</taxon>
        <taxon>Brucellaceae</taxon>
        <taxon>Brucella/Ochrobactrum group</taxon>
        <taxon>Brucella</taxon>
    </lineage>
</organism>
<feature type="binding site" evidence="2">
    <location>
        <position position="103"/>
    </location>
    <ligand>
        <name>Mn(2+)</name>
        <dbReference type="ChEBI" id="CHEBI:29035"/>
        <label>2</label>
    </ligand>
</feature>
<dbReference type="PANTHER" id="PTHR11014">
    <property type="entry name" value="PEPTIDASE M20 FAMILY MEMBER"/>
    <property type="match status" value="1"/>
</dbReference>
<dbReference type="SUPFAM" id="SSF53187">
    <property type="entry name" value="Zn-dependent exopeptidases"/>
    <property type="match status" value="1"/>
</dbReference>
<feature type="domain" description="Peptidase M20 dimerisation" evidence="3">
    <location>
        <begin position="184"/>
        <end position="261"/>
    </location>
</feature>
<dbReference type="Pfam" id="PF01546">
    <property type="entry name" value="Peptidase_M20"/>
    <property type="match status" value="1"/>
</dbReference>
<evidence type="ECO:0000313" key="5">
    <source>
        <dbReference type="Proteomes" id="UP000182985"/>
    </source>
</evidence>
<dbReference type="Proteomes" id="UP000182985">
    <property type="component" value="Unassembled WGS sequence"/>
</dbReference>
<evidence type="ECO:0000313" key="4">
    <source>
        <dbReference type="EMBL" id="OIS92340.1"/>
    </source>
</evidence>
<evidence type="ECO:0000259" key="3">
    <source>
        <dbReference type="Pfam" id="PF07687"/>
    </source>
</evidence>
<comment type="caution">
    <text evidence="4">The sequence shown here is derived from an EMBL/GenBank/DDBJ whole genome shotgun (WGS) entry which is preliminary data.</text>
</comment>
<keyword evidence="1 4" id="KW-0378">Hydrolase</keyword>
<dbReference type="InterPro" id="IPR036264">
    <property type="entry name" value="Bact_exopeptidase_dim_dom"/>
</dbReference>